<evidence type="ECO:0000256" key="1">
    <source>
        <dbReference type="SAM" id="Phobius"/>
    </source>
</evidence>
<evidence type="ECO:0000313" key="3">
    <source>
        <dbReference type="Proteomes" id="UP000077202"/>
    </source>
</evidence>
<comment type="caution">
    <text evidence="2">The sequence shown here is derived from an EMBL/GenBank/DDBJ whole genome shotgun (WGS) entry which is preliminary data.</text>
</comment>
<evidence type="ECO:0000313" key="2">
    <source>
        <dbReference type="EMBL" id="OAE22679.1"/>
    </source>
</evidence>
<dbReference type="AlphaFoldDB" id="A0A176VP38"/>
<accession>A0A176VP38</accession>
<organism evidence="2 3">
    <name type="scientific">Marchantia polymorpha subsp. ruderalis</name>
    <dbReference type="NCBI Taxonomy" id="1480154"/>
    <lineage>
        <taxon>Eukaryota</taxon>
        <taxon>Viridiplantae</taxon>
        <taxon>Streptophyta</taxon>
        <taxon>Embryophyta</taxon>
        <taxon>Marchantiophyta</taxon>
        <taxon>Marchantiopsida</taxon>
        <taxon>Marchantiidae</taxon>
        <taxon>Marchantiales</taxon>
        <taxon>Marchantiaceae</taxon>
        <taxon>Marchantia</taxon>
    </lineage>
</organism>
<dbReference type="Proteomes" id="UP000077202">
    <property type="component" value="Unassembled WGS sequence"/>
</dbReference>
<keyword evidence="1" id="KW-1133">Transmembrane helix</keyword>
<feature type="transmembrane region" description="Helical" evidence="1">
    <location>
        <begin position="64"/>
        <end position="81"/>
    </location>
</feature>
<gene>
    <name evidence="2" type="ORF">AXG93_2675s1120</name>
</gene>
<keyword evidence="1" id="KW-0812">Transmembrane</keyword>
<dbReference type="EMBL" id="LVLJ01003083">
    <property type="protein sequence ID" value="OAE22679.1"/>
    <property type="molecule type" value="Genomic_DNA"/>
</dbReference>
<reference evidence="2" key="1">
    <citation type="submission" date="2016-03" db="EMBL/GenBank/DDBJ databases">
        <title>Mechanisms controlling the formation of the plant cell surface in tip-growing cells are functionally conserved among land plants.</title>
        <authorList>
            <person name="Honkanen S."/>
            <person name="Jones V.A."/>
            <person name="Morieri G."/>
            <person name="Champion C."/>
            <person name="Hetherington A.J."/>
            <person name="Kelly S."/>
            <person name="Saint-Marcoux D."/>
            <person name="Proust H."/>
            <person name="Prescott H."/>
            <person name="Dolan L."/>
        </authorList>
    </citation>
    <scope>NUCLEOTIDE SEQUENCE [LARGE SCALE GENOMIC DNA]</scope>
    <source>
        <tissue evidence="2">Whole gametophyte</tissue>
    </source>
</reference>
<keyword evidence="3" id="KW-1185">Reference proteome</keyword>
<dbReference type="InterPro" id="IPR006311">
    <property type="entry name" value="TAT_signal"/>
</dbReference>
<keyword evidence="1" id="KW-0472">Membrane</keyword>
<protein>
    <submittedName>
        <fullName evidence="2">Uncharacterized protein</fullName>
    </submittedName>
</protein>
<sequence>MPRRPARSRRQAASGAGVALVARAVAAATLVPVLLAGGVPPTAARGSTLVHAGAPLLLSEQQLAAARVFLLILVVVLVTHLETTRELLDRHGAEIEQALDGAGHLLVLLGDDAQVLEDDHLVVDGIAENLKLLDQLLQAHPEVVDALTRLEPDGLVLLAQHLGLGLAYAFGADADRLDCVPGLLCRLLDSEHGDHLLGHRLHFRAIVVVLGFSCFNHIPQMSHLKDHAHEERPRVVVGAAAASPCVLGSEPSPAPFGIAPLPIAT</sequence>
<proteinExistence type="predicted"/>
<dbReference type="PROSITE" id="PS51318">
    <property type="entry name" value="TAT"/>
    <property type="match status" value="1"/>
</dbReference>
<name>A0A176VP38_MARPO</name>